<dbReference type="AlphaFoldDB" id="A0A9P8CQP4"/>
<dbReference type="RefSeq" id="XP_046119446.1">
    <property type="nucleotide sequence ID" value="XM_046264861.1"/>
</dbReference>
<feature type="region of interest" description="Disordered" evidence="2">
    <location>
        <begin position="1"/>
        <end position="141"/>
    </location>
</feature>
<feature type="region of interest" description="Disordered" evidence="2">
    <location>
        <begin position="155"/>
        <end position="178"/>
    </location>
</feature>
<dbReference type="GeneID" id="70295764"/>
<dbReference type="PROSITE" id="PS50013">
    <property type="entry name" value="CHROMO_2"/>
    <property type="match status" value="2"/>
</dbReference>
<dbReference type="CDD" id="cd00024">
    <property type="entry name" value="CD_CSD"/>
    <property type="match status" value="2"/>
</dbReference>
<dbReference type="Proteomes" id="UP000887229">
    <property type="component" value="Unassembled WGS sequence"/>
</dbReference>
<dbReference type="InterPro" id="IPR016197">
    <property type="entry name" value="Chromo-like_dom_sf"/>
</dbReference>
<dbReference type="InterPro" id="IPR023780">
    <property type="entry name" value="Chromo_domain"/>
</dbReference>
<comment type="caution">
    <text evidence="4">The sequence shown here is derived from an EMBL/GenBank/DDBJ whole genome shotgun (WGS) entry which is preliminary data.</text>
</comment>
<feature type="compositionally biased region" description="Polar residues" evidence="2">
    <location>
        <begin position="26"/>
        <end position="35"/>
    </location>
</feature>
<feature type="region of interest" description="Disordered" evidence="2">
    <location>
        <begin position="210"/>
        <end position="231"/>
    </location>
</feature>
<protein>
    <recommendedName>
        <fullName evidence="3">Chromo domain-containing protein</fullName>
    </recommendedName>
</protein>
<feature type="domain" description="Chromo" evidence="3">
    <location>
        <begin position="300"/>
        <end position="356"/>
    </location>
</feature>
<evidence type="ECO:0000259" key="3">
    <source>
        <dbReference type="PROSITE" id="PS50013"/>
    </source>
</evidence>
<organism evidence="4 5">
    <name type="scientific">Emericellopsis atlantica</name>
    <dbReference type="NCBI Taxonomy" id="2614577"/>
    <lineage>
        <taxon>Eukaryota</taxon>
        <taxon>Fungi</taxon>
        <taxon>Dikarya</taxon>
        <taxon>Ascomycota</taxon>
        <taxon>Pezizomycotina</taxon>
        <taxon>Sordariomycetes</taxon>
        <taxon>Hypocreomycetidae</taxon>
        <taxon>Hypocreales</taxon>
        <taxon>Bionectriaceae</taxon>
        <taxon>Emericellopsis</taxon>
    </lineage>
</organism>
<dbReference type="EMBL" id="MU251250">
    <property type="protein sequence ID" value="KAG9255522.1"/>
    <property type="molecule type" value="Genomic_DNA"/>
</dbReference>
<proteinExistence type="predicted"/>
<dbReference type="Gene3D" id="2.40.50.40">
    <property type="match status" value="2"/>
</dbReference>
<evidence type="ECO:0000313" key="4">
    <source>
        <dbReference type="EMBL" id="KAG9255522.1"/>
    </source>
</evidence>
<dbReference type="InterPro" id="IPR000953">
    <property type="entry name" value="Chromo/chromo_shadow_dom"/>
</dbReference>
<evidence type="ECO:0000256" key="1">
    <source>
        <dbReference type="ARBA" id="ARBA00011353"/>
    </source>
</evidence>
<dbReference type="Pfam" id="PF00385">
    <property type="entry name" value="Chromo"/>
    <property type="match status" value="1"/>
</dbReference>
<dbReference type="OrthoDB" id="433924at2759"/>
<dbReference type="SMART" id="SM00298">
    <property type="entry name" value="CHROMO"/>
    <property type="match status" value="2"/>
</dbReference>
<feature type="compositionally biased region" description="Polar residues" evidence="2">
    <location>
        <begin position="81"/>
        <end position="119"/>
    </location>
</feature>
<evidence type="ECO:0000256" key="2">
    <source>
        <dbReference type="SAM" id="MobiDB-lite"/>
    </source>
</evidence>
<reference evidence="4" key="1">
    <citation type="journal article" date="2021" name="IMA Fungus">
        <title>Genomic characterization of three marine fungi, including Emericellopsis atlantica sp. nov. with signatures of a generalist lifestyle and marine biomass degradation.</title>
        <authorList>
            <person name="Hagestad O.C."/>
            <person name="Hou L."/>
            <person name="Andersen J.H."/>
            <person name="Hansen E.H."/>
            <person name="Altermark B."/>
            <person name="Li C."/>
            <person name="Kuhnert E."/>
            <person name="Cox R.J."/>
            <person name="Crous P.W."/>
            <person name="Spatafora J.W."/>
            <person name="Lail K."/>
            <person name="Amirebrahimi M."/>
            <person name="Lipzen A."/>
            <person name="Pangilinan J."/>
            <person name="Andreopoulos W."/>
            <person name="Hayes R.D."/>
            <person name="Ng V."/>
            <person name="Grigoriev I.V."/>
            <person name="Jackson S.A."/>
            <person name="Sutton T.D.S."/>
            <person name="Dobson A.D.W."/>
            <person name="Rama T."/>
        </authorList>
    </citation>
    <scope>NUCLEOTIDE SEQUENCE</scope>
    <source>
        <strain evidence="4">TS7</strain>
    </source>
</reference>
<name>A0A9P8CQP4_9HYPO</name>
<sequence>MSARLLERFGWLGQSPIPKRPDNKLQDTGSPSQQQSKKRAAPEPPLRTYGTKQARKALPLAKSSREAVGAAPAGRARSSQRKGSPTKSQPPTQLASQLPIESSSRLESRPPQATVSSSGEHGEFAMASQLPFSGVSPREQSQYVQVLDTDIMATQPEDVAEEISVEVSTRPQPESVEEKDLFVEPAPASTASSHGEDGAADIPQIIDDQSKAPTSQTEDETTAAEQTPTLDHKGDPYFVFTRFLEHRWRGTTIELLVEWHGAEPTWEPEANLHHDALDALLKYWQQQGGHPENPNEEGLYDVYCIREHKGQKLLVEWTGYAPSEATWEPKKKIQKAAPQIVKEYFDSLKPAAPRQRGRKRQA</sequence>
<feature type="domain" description="Chromo" evidence="3">
    <location>
        <begin position="238"/>
        <end position="295"/>
    </location>
</feature>
<evidence type="ECO:0000313" key="5">
    <source>
        <dbReference type="Proteomes" id="UP000887229"/>
    </source>
</evidence>
<keyword evidence="5" id="KW-1185">Reference proteome</keyword>
<accession>A0A9P8CQP4</accession>
<dbReference type="GO" id="GO:0006338">
    <property type="term" value="P:chromatin remodeling"/>
    <property type="evidence" value="ECO:0007669"/>
    <property type="project" value="UniProtKB-ARBA"/>
</dbReference>
<gene>
    <name evidence="4" type="ORF">F5Z01DRAFT_672834</name>
</gene>
<comment type="subunit">
    <text evidence="1">Component of the NuA4 histone acetyltransferase complex.</text>
</comment>
<dbReference type="SUPFAM" id="SSF54160">
    <property type="entry name" value="Chromo domain-like"/>
    <property type="match status" value="2"/>
</dbReference>